<dbReference type="InterPro" id="IPR039424">
    <property type="entry name" value="SBP_5"/>
</dbReference>
<evidence type="ECO:0000256" key="4">
    <source>
        <dbReference type="ARBA" id="ARBA00022729"/>
    </source>
</evidence>
<dbReference type="PANTHER" id="PTHR30290">
    <property type="entry name" value="PERIPLASMIC BINDING COMPONENT OF ABC TRANSPORTER"/>
    <property type="match status" value="1"/>
</dbReference>
<comment type="caution">
    <text evidence="7">The sequence shown here is derived from an EMBL/GenBank/DDBJ whole genome shotgun (WGS) entry which is preliminary data.</text>
</comment>
<protein>
    <submittedName>
        <fullName evidence="7">ABC transporter substrate-binding protein</fullName>
    </submittedName>
</protein>
<dbReference type="Pfam" id="PF00496">
    <property type="entry name" value="SBP_bac_5"/>
    <property type="match status" value="1"/>
</dbReference>
<dbReference type="Gene3D" id="3.10.105.10">
    <property type="entry name" value="Dipeptide-binding Protein, Domain 3"/>
    <property type="match status" value="1"/>
</dbReference>
<keyword evidence="8" id="KW-1185">Reference proteome</keyword>
<dbReference type="Gene3D" id="3.90.76.10">
    <property type="entry name" value="Dipeptide-binding Protein, Domain 1"/>
    <property type="match status" value="1"/>
</dbReference>
<evidence type="ECO:0000256" key="3">
    <source>
        <dbReference type="ARBA" id="ARBA00022448"/>
    </source>
</evidence>
<evidence type="ECO:0000256" key="2">
    <source>
        <dbReference type="ARBA" id="ARBA00005695"/>
    </source>
</evidence>
<dbReference type="InterPro" id="IPR030678">
    <property type="entry name" value="Peptide/Ni-bd"/>
</dbReference>
<sequence>MKKRFLVLLMVMMMVISAAGCSKESASNGESKDTLSRAKTLTLHDSEWMGTDLFCCSSWYTSQNLISDTFLIQDPNDPSKLLPNICSDYKVSEDGMSFRLTFPEDMKFADGTPLGPEDFIASIEYGLEDRDGDGEPDSDWGYGYSNIKSMEVDGRDVICYLSEYRSDLEYFLTQPFMGIISKKQLESMSRDELLWGALPYGQFYVDEFVPGSHVILKPNPYYMTSNPLVENKGPSRLESITVKIADVEAFTLNTAIKEGDIDILTGINMEQYAELSRADDITILDVTFPNIEYFELNQDSKHLRDIRVRKAIMKALDRDAMEVMCQGSFKPEYAMITSVMQNYSQKAEEYFKKNLSNDIEGAKALLAEAGYTINSDGFLYKDGEKLSFNFLARSSGTSVTVAQELQLQLKEIGIDMSIETIDWNYIYEKINADDYDAGIEVLQWGEPILILNYCYYDLNSKSKEGFQAYKDLVNQCVNEPDSDKRTQLISDIQMSIFEDCAMVPLYSDVEYCAYRNDIEGLLVTENGSIYYNDIK</sequence>
<name>A0ABT1S7M5_9FIRM</name>
<evidence type="ECO:0000313" key="8">
    <source>
        <dbReference type="Proteomes" id="UP001524478"/>
    </source>
</evidence>
<evidence type="ECO:0000256" key="1">
    <source>
        <dbReference type="ARBA" id="ARBA00004196"/>
    </source>
</evidence>
<feature type="domain" description="Solute-binding protein family 5" evidence="6">
    <location>
        <begin position="81"/>
        <end position="440"/>
    </location>
</feature>
<dbReference type="PANTHER" id="PTHR30290:SF10">
    <property type="entry name" value="PERIPLASMIC OLIGOPEPTIDE-BINDING PROTEIN-RELATED"/>
    <property type="match status" value="1"/>
</dbReference>
<dbReference type="SUPFAM" id="SSF53850">
    <property type="entry name" value="Periplasmic binding protein-like II"/>
    <property type="match status" value="1"/>
</dbReference>
<dbReference type="CDD" id="cd00995">
    <property type="entry name" value="PBP2_NikA_DppA_OppA_like"/>
    <property type="match status" value="1"/>
</dbReference>
<dbReference type="Proteomes" id="UP001524478">
    <property type="component" value="Unassembled WGS sequence"/>
</dbReference>
<gene>
    <name evidence="7" type="ORF">NE686_05130</name>
</gene>
<reference evidence="7 8" key="1">
    <citation type="submission" date="2022-06" db="EMBL/GenBank/DDBJ databases">
        <title>Isolation of gut microbiota from human fecal samples.</title>
        <authorList>
            <person name="Pamer E.G."/>
            <person name="Barat B."/>
            <person name="Waligurski E."/>
            <person name="Medina S."/>
            <person name="Paddock L."/>
            <person name="Mostad J."/>
        </authorList>
    </citation>
    <scope>NUCLEOTIDE SEQUENCE [LARGE SCALE GENOMIC DNA]</scope>
    <source>
        <strain evidence="7 8">DFI.7.95</strain>
    </source>
</reference>
<keyword evidence="3" id="KW-0813">Transport</keyword>
<organism evidence="7 8">
    <name type="scientific">Tissierella carlieri</name>
    <dbReference type="NCBI Taxonomy" id="689904"/>
    <lineage>
        <taxon>Bacteria</taxon>
        <taxon>Bacillati</taxon>
        <taxon>Bacillota</taxon>
        <taxon>Tissierellia</taxon>
        <taxon>Tissierellales</taxon>
        <taxon>Tissierellaceae</taxon>
        <taxon>Tissierella</taxon>
    </lineage>
</organism>
<dbReference type="PROSITE" id="PS51257">
    <property type="entry name" value="PROKAR_LIPOPROTEIN"/>
    <property type="match status" value="1"/>
</dbReference>
<evidence type="ECO:0000259" key="6">
    <source>
        <dbReference type="Pfam" id="PF00496"/>
    </source>
</evidence>
<proteinExistence type="inferred from homology"/>
<dbReference type="Gene3D" id="3.40.190.10">
    <property type="entry name" value="Periplasmic binding protein-like II"/>
    <property type="match status" value="1"/>
</dbReference>
<dbReference type="EMBL" id="JANGAC010000003">
    <property type="protein sequence ID" value="MCQ4922459.1"/>
    <property type="molecule type" value="Genomic_DNA"/>
</dbReference>
<evidence type="ECO:0000256" key="5">
    <source>
        <dbReference type="SAM" id="SignalP"/>
    </source>
</evidence>
<dbReference type="RefSeq" id="WP_256310706.1">
    <property type="nucleotide sequence ID" value="NZ_JANGAC010000003.1"/>
</dbReference>
<accession>A0ABT1S7M5</accession>
<comment type="subcellular location">
    <subcellularLocation>
        <location evidence="1">Cell envelope</location>
    </subcellularLocation>
</comment>
<dbReference type="InterPro" id="IPR000914">
    <property type="entry name" value="SBP_5_dom"/>
</dbReference>
<keyword evidence="4 5" id="KW-0732">Signal</keyword>
<dbReference type="PIRSF" id="PIRSF002741">
    <property type="entry name" value="MppA"/>
    <property type="match status" value="1"/>
</dbReference>
<feature type="signal peptide" evidence="5">
    <location>
        <begin position="1"/>
        <end position="18"/>
    </location>
</feature>
<evidence type="ECO:0000313" key="7">
    <source>
        <dbReference type="EMBL" id="MCQ4922459.1"/>
    </source>
</evidence>
<comment type="similarity">
    <text evidence="2">Belongs to the bacterial solute-binding protein 5 family.</text>
</comment>
<feature type="chain" id="PRO_5045799015" evidence="5">
    <location>
        <begin position="19"/>
        <end position="535"/>
    </location>
</feature>